<feature type="region of interest" description="Disordered" evidence="1">
    <location>
        <begin position="225"/>
        <end position="264"/>
    </location>
</feature>
<keyword evidence="2" id="KW-0732">Signal</keyword>
<evidence type="ECO:0000313" key="4">
    <source>
        <dbReference type="Proteomes" id="UP000245708"/>
    </source>
</evidence>
<keyword evidence="4" id="KW-1185">Reference proteome</keyword>
<name>A0A316GGP6_9RHOB</name>
<dbReference type="RefSeq" id="WP_109669901.1">
    <property type="nucleotide sequence ID" value="NZ_QGGW01000009.1"/>
</dbReference>
<evidence type="ECO:0008006" key="5">
    <source>
        <dbReference type="Google" id="ProtNLM"/>
    </source>
</evidence>
<organism evidence="3 4">
    <name type="scientific">Roseicyclus mahoneyensis</name>
    <dbReference type="NCBI Taxonomy" id="164332"/>
    <lineage>
        <taxon>Bacteria</taxon>
        <taxon>Pseudomonadati</taxon>
        <taxon>Pseudomonadota</taxon>
        <taxon>Alphaproteobacteria</taxon>
        <taxon>Rhodobacterales</taxon>
        <taxon>Roseobacteraceae</taxon>
        <taxon>Roseicyclus</taxon>
    </lineage>
</organism>
<dbReference type="EMBL" id="QGGW01000009">
    <property type="protein sequence ID" value="PWK59096.1"/>
    <property type="molecule type" value="Genomic_DNA"/>
</dbReference>
<proteinExistence type="predicted"/>
<reference evidence="3 4" key="1">
    <citation type="submission" date="2018-05" db="EMBL/GenBank/DDBJ databases">
        <title>Genomic Encyclopedia of Type Strains, Phase IV (KMG-IV): sequencing the most valuable type-strain genomes for metagenomic binning, comparative biology and taxonomic classification.</title>
        <authorList>
            <person name="Goeker M."/>
        </authorList>
    </citation>
    <scope>NUCLEOTIDE SEQUENCE [LARGE SCALE GENOMIC DNA]</scope>
    <source>
        <strain evidence="3 4">DSM 16097</strain>
    </source>
</reference>
<sequence>MRIAALALVALCLLSPAAQADASRDGLACAAGLSRCEGLAVTAEEALLVLGFATQEDARFHYDALYGHGGEVRPIADLGRYEEVARLYDVIYDRSNCRGNSSVEPIGLERVLSLGEGDVLTWGQRQLFHYGMTATDVFLTFGHCGPLARLDGLAAVDWAGPVDHIRSGEAPEAFGAHSGFLVIGQDRIVSLVAADHAVIPVDAGGREAWSVTFWQRIAAEDGSAVTPRPRVVTPGGGGMGGGSTPAGAEAGGTGTSGPAPQGLPPLPVPFSEIEEVNRSSVSACLTLANVIVGMRPFGTIEILVLAEAKLRAGPMADEQCEQVLTYLREAYDLEQGTAPPPGSTRPFP</sequence>
<feature type="signal peptide" evidence="2">
    <location>
        <begin position="1"/>
        <end position="20"/>
    </location>
</feature>
<feature type="chain" id="PRO_5016467014" description="YARHG domain-containing protein" evidence="2">
    <location>
        <begin position="21"/>
        <end position="348"/>
    </location>
</feature>
<evidence type="ECO:0000256" key="1">
    <source>
        <dbReference type="SAM" id="MobiDB-lite"/>
    </source>
</evidence>
<comment type="caution">
    <text evidence="3">The sequence shown here is derived from an EMBL/GenBank/DDBJ whole genome shotgun (WGS) entry which is preliminary data.</text>
</comment>
<feature type="compositionally biased region" description="Gly residues" evidence="1">
    <location>
        <begin position="234"/>
        <end position="255"/>
    </location>
</feature>
<dbReference type="AlphaFoldDB" id="A0A316GGP6"/>
<protein>
    <recommendedName>
        <fullName evidence="5">YARHG domain-containing protein</fullName>
    </recommendedName>
</protein>
<gene>
    <name evidence="3" type="ORF">C7455_10918</name>
</gene>
<evidence type="ECO:0000313" key="3">
    <source>
        <dbReference type="EMBL" id="PWK59096.1"/>
    </source>
</evidence>
<dbReference type="Proteomes" id="UP000245708">
    <property type="component" value="Unassembled WGS sequence"/>
</dbReference>
<evidence type="ECO:0000256" key="2">
    <source>
        <dbReference type="SAM" id="SignalP"/>
    </source>
</evidence>
<accession>A0A316GGP6</accession>